<dbReference type="Gene3D" id="3.40.140.10">
    <property type="entry name" value="Cytidine Deaminase, domain 2"/>
    <property type="match status" value="1"/>
</dbReference>
<dbReference type="Pfam" id="PF00383">
    <property type="entry name" value="dCMP_cyt_deam_1"/>
    <property type="match status" value="1"/>
</dbReference>
<reference evidence="2 3" key="1">
    <citation type="submission" date="2024-06" db="EMBL/GenBank/DDBJ databases">
        <title>The Natural Products Discovery Center: Release of the First 8490 Sequenced Strains for Exploring Actinobacteria Biosynthetic Diversity.</title>
        <authorList>
            <person name="Kalkreuter E."/>
            <person name="Kautsar S.A."/>
            <person name="Yang D."/>
            <person name="Bader C.D."/>
            <person name="Teijaro C.N."/>
            <person name="Fluegel L."/>
            <person name="Davis C.M."/>
            <person name="Simpson J.R."/>
            <person name="Lauterbach L."/>
            <person name="Steele A.D."/>
            <person name="Gui C."/>
            <person name="Meng S."/>
            <person name="Li G."/>
            <person name="Viehrig K."/>
            <person name="Ye F."/>
            <person name="Su P."/>
            <person name="Kiefer A.F."/>
            <person name="Nichols A."/>
            <person name="Cepeda A.J."/>
            <person name="Yan W."/>
            <person name="Fan B."/>
            <person name="Jiang Y."/>
            <person name="Adhikari A."/>
            <person name="Zheng C.-J."/>
            <person name="Schuster L."/>
            <person name="Cowan T.M."/>
            <person name="Smanski M.J."/>
            <person name="Chevrette M.G."/>
            <person name="De Carvalho L.P.S."/>
            <person name="Shen B."/>
        </authorList>
    </citation>
    <scope>NUCLEOTIDE SEQUENCE [LARGE SCALE GENOMIC DNA]</scope>
    <source>
        <strain evidence="2 3">NPDC019708</strain>
    </source>
</reference>
<dbReference type="EMBL" id="JBEYBF010000016">
    <property type="protein sequence ID" value="MEU1954676.1"/>
    <property type="molecule type" value="Genomic_DNA"/>
</dbReference>
<sequence>MPEPDHHYWMNRAIDLSRRSPQAPGAFSVGAVIVADGAEIATGYSRETDPKVHAEESALDKLDPHDPRLRKATLYSTLEPCSERATKTRLPCTDRVLAAGIPVVVIAWREPSTFVENCVGVEKLREHGVRVLELPELAEAAMAVNRHLDLS</sequence>
<gene>
    <name evidence="2" type="ORF">ABZ510_22755</name>
</gene>
<dbReference type="SUPFAM" id="SSF53927">
    <property type="entry name" value="Cytidine deaminase-like"/>
    <property type="match status" value="1"/>
</dbReference>
<dbReference type="InterPro" id="IPR002125">
    <property type="entry name" value="CMP_dCMP_dom"/>
</dbReference>
<name>A0ABV2WUW1_9NOCA</name>
<evidence type="ECO:0000313" key="3">
    <source>
        <dbReference type="Proteomes" id="UP001550628"/>
    </source>
</evidence>
<feature type="domain" description="CMP/dCMP-type deaminase" evidence="1">
    <location>
        <begin position="4"/>
        <end position="132"/>
    </location>
</feature>
<dbReference type="InterPro" id="IPR016193">
    <property type="entry name" value="Cytidine_deaminase-like"/>
</dbReference>
<evidence type="ECO:0000259" key="1">
    <source>
        <dbReference type="PROSITE" id="PS51747"/>
    </source>
</evidence>
<evidence type="ECO:0000313" key="2">
    <source>
        <dbReference type="EMBL" id="MEU1954676.1"/>
    </source>
</evidence>
<organism evidence="2 3">
    <name type="scientific">Nocardia rhamnosiphila</name>
    <dbReference type="NCBI Taxonomy" id="426716"/>
    <lineage>
        <taxon>Bacteria</taxon>
        <taxon>Bacillati</taxon>
        <taxon>Actinomycetota</taxon>
        <taxon>Actinomycetes</taxon>
        <taxon>Mycobacteriales</taxon>
        <taxon>Nocardiaceae</taxon>
        <taxon>Nocardia</taxon>
    </lineage>
</organism>
<dbReference type="Proteomes" id="UP001550628">
    <property type="component" value="Unassembled WGS sequence"/>
</dbReference>
<comment type="caution">
    <text evidence="2">The sequence shown here is derived from an EMBL/GenBank/DDBJ whole genome shotgun (WGS) entry which is preliminary data.</text>
</comment>
<proteinExistence type="predicted"/>
<keyword evidence="3" id="KW-1185">Reference proteome</keyword>
<dbReference type="PROSITE" id="PS51747">
    <property type="entry name" value="CYT_DCMP_DEAMINASES_2"/>
    <property type="match status" value="1"/>
</dbReference>
<protein>
    <submittedName>
        <fullName evidence="2">Deaminase</fullName>
    </submittedName>
</protein>
<dbReference type="GeneID" id="96246603"/>
<accession>A0ABV2WUW1</accession>
<dbReference type="RefSeq" id="WP_030524758.1">
    <property type="nucleotide sequence ID" value="NZ_JBEXYG010000008.1"/>
</dbReference>